<protein>
    <submittedName>
        <fullName evidence="3">Enoyl-CoA hydratase/isomerase family protein</fullName>
    </submittedName>
</protein>
<dbReference type="EMBL" id="DQZW01000209">
    <property type="protein sequence ID" value="HDL90131.1"/>
    <property type="molecule type" value="Genomic_DNA"/>
</dbReference>
<evidence type="ECO:0000313" key="3">
    <source>
        <dbReference type="EMBL" id="HDL90131.1"/>
    </source>
</evidence>
<dbReference type="InterPro" id="IPR014748">
    <property type="entry name" value="Enoyl-CoA_hydra_C"/>
</dbReference>
<comment type="similarity">
    <text evidence="1">Belongs to the enoyl-CoA hydratase/isomerase family.</text>
</comment>
<name>A0A7C1AWR2_9BACT</name>
<dbReference type="SUPFAM" id="SSF52096">
    <property type="entry name" value="ClpP/crotonase"/>
    <property type="match status" value="1"/>
</dbReference>
<gene>
    <name evidence="3" type="ORF">ENG14_04440</name>
</gene>
<feature type="non-terminal residue" evidence="3">
    <location>
        <position position="1"/>
    </location>
</feature>
<sequence length="116" mass="12904">GTQRLPRLIGLTKAKEMLFRGKPINAHEAFRVGLVNQVVPEDELLSVCEGLAKELAEQPYLALITIKRVVNEGINVDLQSALAMQAHSFEFLCATEDQKEGLQAFLEKRKPQFKGA</sequence>
<dbReference type="GO" id="GO:0006635">
    <property type="term" value="P:fatty acid beta-oxidation"/>
    <property type="evidence" value="ECO:0007669"/>
    <property type="project" value="TreeGrafter"/>
</dbReference>
<dbReference type="InterPro" id="IPR029045">
    <property type="entry name" value="ClpP/crotonase-like_dom_sf"/>
</dbReference>
<dbReference type="FunFam" id="1.10.12.10:FF:000001">
    <property type="entry name" value="Probable enoyl-CoA hydratase, mitochondrial"/>
    <property type="match status" value="1"/>
</dbReference>
<dbReference type="Pfam" id="PF00378">
    <property type="entry name" value="ECH_1"/>
    <property type="match status" value="1"/>
</dbReference>
<reference evidence="3" key="1">
    <citation type="journal article" date="2020" name="mSystems">
        <title>Genome- and Community-Level Interaction Insights into Carbon Utilization and Element Cycling Functions of Hydrothermarchaeota in Hydrothermal Sediment.</title>
        <authorList>
            <person name="Zhou Z."/>
            <person name="Liu Y."/>
            <person name="Xu W."/>
            <person name="Pan J."/>
            <person name="Luo Z.H."/>
            <person name="Li M."/>
        </authorList>
    </citation>
    <scope>NUCLEOTIDE SEQUENCE [LARGE SCALE GENOMIC DNA]</scope>
    <source>
        <strain evidence="3">HyVt-19</strain>
    </source>
</reference>
<dbReference type="InterPro" id="IPR001753">
    <property type="entry name" value="Enoyl-CoA_hydra/iso"/>
</dbReference>
<dbReference type="AlphaFoldDB" id="A0A7C1AWR2"/>
<dbReference type="Gene3D" id="3.90.226.10">
    <property type="entry name" value="2-enoyl-CoA Hydratase, Chain A, domain 1"/>
    <property type="match status" value="1"/>
</dbReference>
<organism evidence="3">
    <name type="scientific">Thermodesulforhabdus norvegica</name>
    <dbReference type="NCBI Taxonomy" id="39841"/>
    <lineage>
        <taxon>Bacteria</taxon>
        <taxon>Pseudomonadati</taxon>
        <taxon>Thermodesulfobacteriota</taxon>
        <taxon>Syntrophobacteria</taxon>
        <taxon>Syntrophobacterales</taxon>
        <taxon>Thermodesulforhabdaceae</taxon>
        <taxon>Thermodesulforhabdus</taxon>
    </lineage>
</organism>
<dbReference type="Gene3D" id="1.10.12.10">
    <property type="entry name" value="Lyase 2-enoyl-coa Hydratase, Chain A, domain 2"/>
    <property type="match status" value="1"/>
</dbReference>
<keyword evidence="2" id="KW-0456">Lyase</keyword>
<proteinExistence type="inferred from homology"/>
<evidence type="ECO:0000256" key="1">
    <source>
        <dbReference type="ARBA" id="ARBA00005254"/>
    </source>
</evidence>
<comment type="caution">
    <text evidence="3">The sequence shown here is derived from an EMBL/GenBank/DDBJ whole genome shotgun (WGS) entry which is preliminary data.</text>
</comment>
<dbReference type="CDD" id="cd06558">
    <property type="entry name" value="crotonase-like"/>
    <property type="match status" value="1"/>
</dbReference>
<accession>A0A7C1AWR2</accession>
<dbReference type="GO" id="GO:0016836">
    <property type="term" value="F:hydro-lyase activity"/>
    <property type="evidence" value="ECO:0007669"/>
    <property type="project" value="UniProtKB-ARBA"/>
</dbReference>
<dbReference type="PANTHER" id="PTHR11941">
    <property type="entry name" value="ENOYL-COA HYDRATASE-RELATED"/>
    <property type="match status" value="1"/>
</dbReference>
<dbReference type="PANTHER" id="PTHR11941:SF54">
    <property type="entry name" value="ENOYL-COA HYDRATASE, MITOCHONDRIAL"/>
    <property type="match status" value="1"/>
</dbReference>
<dbReference type="Proteomes" id="UP000886355">
    <property type="component" value="Unassembled WGS sequence"/>
</dbReference>
<evidence type="ECO:0000256" key="2">
    <source>
        <dbReference type="ARBA" id="ARBA00023239"/>
    </source>
</evidence>